<feature type="region of interest" description="Disordered" evidence="1">
    <location>
        <begin position="109"/>
        <end position="145"/>
    </location>
</feature>
<reference evidence="2 3" key="2">
    <citation type="submission" date="2017-10" db="EMBL/GenBank/DDBJ databases">
        <title>Extensive intraspecific genome diversity in a model arbuscular mycorrhizal fungus.</title>
        <authorList>
            <person name="Chen E.C.H."/>
            <person name="Morin E."/>
            <person name="Baudet D."/>
            <person name="Noel J."/>
            <person name="Ndikumana S."/>
            <person name="Charron P."/>
            <person name="St-Onge C."/>
            <person name="Giorgi J."/>
            <person name="Grigoriev I.V."/>
            <person name="Roux C."/>
            <person name="Martin F.M."/>
            <person name="Corradi N."/>
        </authorList>
    </citation>
    <scope>NUCLEOTIDE SEQUENCE [LARGE SCALE GENOMIC DNA]</scope>
    <source>
        <strain evidence="2 3">C2</strain>
    </source>
</reference>
<comment type="caution">
    <text evidence="2">The sequence shown here is derived from an EMBL/GenBank/DDBJ whole genome shotgun (WGS) entry which is preliminary data.</text>
</comment>
<reference evidence="2 3" key="1">
    <citation type="submission" date="2016-04" db="EMBL/GenBank/DDBJ databases">
        <title>Genome analyses suggest a sexual origin of heterokaryosis in a supposedly ancient asexual fungus.</title>
        <authorList>
            <person name="Ropars J."/>
            <person name="Sedzielewska K."/>
            <person name="Noel J."/>
            <person name="Charron P."/>
            <person name="Farinelli L."/>
            <person name="Marton T."/>
            <person name="Kruger M."/>
            <person name="Pelin A."/>
            <person name="Brachmann A."/>
            <person name="Corradi N."/>
        </authorList>
    </citation>
    <scope>NUCLEOTIDE SEQUENCE [LARGE SCALE GENOMIC DNA]</scope>
    <source>
        <strain evidence="2 3">C2</strain>
    </source>
</reference>
<evidence type="ECO:0000256" key="1">
    <source>
        <dbReference type="SAM" id="MobiDB-lite"/>
    </source>
</evidence>
<dbReference type="VEuPathDB" id="FungiDB:FUN_016925"/>
<organism evidence="2 3">
    <name type="scientific">Rhizophagus irregularis</name>
    <dbReference type="NCBI Taxonomy" id="588596"/>
    <lineage>
        <taxon>Eukaryota</taxon>
        <taxon>Fungi</taxon>
        <taxon>Fungi incertae sedis</taxon>
        <taxon>Mucoromycota</taxon>
        <taxon>Glomeromycotina</taxon>
        <taxon>Glomeromycetes</taxon>
        <taxon>Glomerales</taxon>
        <taxon>Glomeraceae</taxon>
        <taxon>Rhizophagus</taxon>
    </lineage>
</organism>
<evidence type="ECO:0000313" key="3">
    <source>
        <dbReference type="Proteomes" id="UP000233469"/>
    </source>
</evidence>
<proteinExistence type="predicted"/>
<name>A0A2N1MCW4_9GLOM</name>
<protein>
    <submittedName>
        <fullName evidence="2">Uncharacterized protein</fullName>
    </submittedName>
</protein>
<dbReference type="Proteomes" id="UP000233469">
    <property type="component" value="Unassembled WGS sequence"/>
</dbReference>
<dbReference type="EMBL" id="LLXL01003028">
    <property type="protein sequence ID" value="PKK59480.1"/>
    <property type="molecule type" value="Genomic_DNA"/>
</dbReference>
<gene>
    <name evidence="2" type="ORF">RhiirC2_719788</name>
</gene>
<evidence type="ECO:0000313" key="2">
    <source>
        <dbReference type="EMBL" id="PKK59480.1"/>
    </source>
</evidence>
<dbReference type="AlphaFoldDB" id="A0A2N1MCW4"/>
<accession>A0A2N1MCW4</accession>
<feature type="compositionally biased region" description="Basic residues" evidence="1">
    <location>
        <begin position="131"/>
        <end position="145"/>
    </location>
</feature>
<sequence length="145" mass="16900">MVTSLKLAENNEELEKITTNILNVIENNWSNSAFTLEFAKEQSKEIYLNALMTDKQNINRYYHLQKTEVPIQKTEKSIKVLPKFVKLLLNLRNILMINLSLLTNAPKVYTRRTKSSSTISSPKRDEDKQKKVNKRKQKKTSKTTN</sequence>